<comment type="caution">
    <text evidence="4">The sequence shown here is derived from an EMBL/GenBank/DDBJ whole genome shotgun (WGS) entry which is preliminary data.</text>
</comment>
<feature type="domain" description="C2H2-type" evidence="3">
    <location>
        <begin position="88"/>
        <end position="116"/>
    </location>
</feature>
<protein>
    <recommendedName>
        <fullName evidence="3">C2H2-type domain-containing protein</fullName>
    </recommendedName>
</protein>
<accession>A0A397FWG7</accession>
<keyword evidence="1" id="KW-0862">Zinc</keyword>
<dbReference type="GeneID" id="38122201"/>
<dbReference type="GO" id="GO:0008270">
    <property type="term" value="F:zinc ion binding"/>
    <property type="evidence" value="ECO:0007669"/>
    <property type="project" value="UniProtKB-KW"/>
</dbReference>
<dbReference type="Pfam" id="PF12013">
    <property type="entry name" value="OrsD"/>
    <property type="match status" value="1"/>
</dbReference>
<dbReference type="PROSITE" id="PS50157">
    <property type="entry name" value="ZINC_FINGER_C2H2_2"/>
    <property type="match status" value="1"/>
</dbReference>
<dbReference type="InterPro" id="IPR013087">
    <property type="entry name" value="Znf_C2H2_type"/>
</dbReference>
<dbReference type="Proteomes" id="UP000215305">
    <property type="component" value="Unassembled WGS sequence"/>
</dbReference>
<evidence type="ECO:0000313" key="5">
    <source>
        <dbReference type="Proteomes" id="UP000215305"/>
    </source>
</evidence>
<dbReference type="OrthoDB" id="4493315at2759"/>
<evidence type="ECO:0000256" key="1">
    <source>
        <dbReference type="PROSITE-ProRule" id="PRU00042"/>
    </source>
</evidence>
<gene>
    <name evidence="4" type="ORF">CDV56_100227</name>
</gene>
<dbReference type="RefSeq" id="XP_026609504.1">
    <property type="nucleotide sequence ID" value="XM_026753846.1"/>
</dbReference>
<evidence type="ECO:0000313" key="4">
    <source>
        <dbReference type="EMBL" id="RHZ43111.1"/>
    </source>
</evidence>
<dbReference type="AlphaFoldDB" id="A0A397FWG7"/>
<evidence type="ECO:0000256" key="2">
    <source>
        <dbReference type="SAM" id="MobiDB-lite"/>
    </source>
</evidence>
<dbReference type="EMBL" id="NKHU02000515">
    <property type="protein sequence ID" value="RHZ43111.1"/>
    <property type="molecule type" value="Genomic_DNA"/>
</dbReference>
<keyword evidence="1" id="KW-0479">Metal-binding</keyword>
<proteinExistence type="predicted"/>
<reference evidence="4" key="1">
    <citation type="submission" date="2018-08" db="EMBL/GenBank/DDBJ databases">
        <title>Draft genome sequence of azole-resistant Aspergillus thermomutatus (Neosartorya pseudofischeri) strain HMR AF 39, isolated from a human nasal aspirate.</title>
        <authorList>
            <person name="Parent-Michaud M."/>
            <person name="Dufresne P.J."/>
            <person name="Fournier E."/>
            <person name="Martineau C."/>
            <person name="Moreira S."/>
            <person name="Perkins V."/>
            <person name="De Repentigny L."/>
            <person name="Dufresne S.F."/>
        </authorList>
    </citation>
    <scope>NUCLEOTIDE SEQUENCE [LARGE SCALE GENOMIC DNA]</scope>
    <source>
        <strain evidence="4">HMR AF 39</strain>
    </source>
</reference>
<evidence type="ECO:0000259" key="3">
    <source>
        <dbReference type="PROSITE" id="PS50157"/>
    </source>
</evidence>
<dbReference type="STRING" id="41047.A0A397FWG7"/>
<keyword evidence="5" id="KW-1185">Reference proteome</keyword>
<organism evidence="4 5">
    <name type="scientific">Aspergillus thermomutatus</name>
    <name type="common">Neosartorya pseudofischeri</name>
    <dbReference type="NCBI Taxonomy" id="41047"/>
    <lineage>
        <taxon>Eukaryota</taxon>
        <taxon>Fungi</taxon>
        <taxon>Dikarya</taxon>
        <taxon>Ascomycota</taxon>
        <taxon>Pezizomycotina</taxon>
        <taxon>Eurotiomycetes</taxon>
        <taxon>Eurotiomycetidae</taxon>
        <taxon>Eurotiales</taxon>
        <taxon>Aspergillaceae</taxon>
        <taxon>Aspergillus</taxon>
        <taxon>Aspergillus subgen. Fumigati</taxon>
    </lineage>
</organism>
<feature type="region of interest" description="Disordered" evidence="2">
    <location>
        <begin position="770"/>
        <end position="817"/>
    </location>
</feature>
<name>A0A397FWG7_ASPTH</name>
<dbReference type="VEuPathDB" id="FungiDB:CDV56_100227"/>
<dbReference type="InterPro" id="IPR022698">
    <property type="entry name" value="OrsD"/>
</dbReference>
<sequence>MDLFIYNPTYEVWICTAHRCQYAVSPQTLLTHLRVHHRWHPTVATAALREAVLTEMLKRPWIDPTKRPCVIPSPGDPPIPGLPVYQGHGCPHCSYVARTTETIQKHRRETHRDLEPPCGRGRQPQWQAKASRRLANRAVSCQRLFPNKHRSQLFEVTCAATPPSKQALRATVPMTPAERIRACVDQALREGQAAAEIEDGQVPAIDPHPTAVSPWLELTRWPEYLRGQDLAAVALLGCLPDPTMELVLLQFSASIKRLIDQAYQVIKDGLLNEFDQIQINTFFRKPSVWNRPIQIHLRPATYHRYCQLAALDQMEEHAQQQLDLQGQDQPVLQGKVQKQLDQACLALSIALLDHPLKGDLFDSTLVGFLAVLGVDPARQNFRDPYSYTSYLSGLVKMAQMLVALQAVRLAENGQVTHPADALDEMRERFFCTGCAPPLAGSPGCTLSYKDLQMSMQGFRQFIASQVQLAQAELAQLFLLHEEEVREEVVPQLALHELQDDPTNNQRGWNFLRDPRTRKALPTQGERWLLDRVLGADWLREEFVEIHQIGQRDEVLWREGPVDQYLQQVDGFLQRLLLLVHITGGQPGRATELLTLTHSNTKHGRHRSIFIEHGLVSTVTTYHKGYSIIPAAASPGSARDCVPLPLARGEGTWGSDRLRKVLQQEAKTHLQTKLNILSYRHAAIAISRVHLKCGGFKRDYSSTDDAAFNEQASHGSWIAGTVYARGLQEAPGHIKVRRKQYRAISQEWHEFLGFKTGLGPRKRKLQVQEYNHNEFRDPKRQRDFSPTDSRPPGTQALPEPTHIPIHPSSKLAKFPQSENKGAATVLDTELGFSPERYSGSQIGVGANETIWGRVVAPDGVAWEQAQAQAKAQQTVQASELTDANPWLRMTGWADYLQGISEKNLLDCVETPAEDPQDATEQRVQVIWATMEQVVCKSQRTVQQCGQAIWVEAVRSEKGQTPYRPLLAYMDEAAIQKHVHPWQQILAFIARTQPPHDWTSPKYGMTAQQRKKWRQLWQLAGQGPQSSPDLMDPKPDDPQIEAWAMTDIKKACLEFCIELLN</sequence>
<keyword evidence="1" id="KW-0863">Zinc-finger</keyword>
<dbReference type="SMART" id="SM00355">
    <property type="entry name" value="ZnF_C2H2"/>
    <property type="match status" value="2"/>
</dbReference>
<feature type="compositionally biased region" description="Basic and acidic residues" evidence="2">
    <location>
        <begin position="770"/>
        <end position="784"/>
    </location>
</feature>